<dbReference type="AlphaFoldDB" id="A0A6G1K892"/>
<protein>
    <submittedName>
        <fullName evidence="5">Asparagine synthetase domain-containing protein 1</fullName>
    </submittedName>
</protein>
<dbReference type="Pfam" id="PF00733">
    <property type="entry name" value="Asn_synthase"/>
    <property type="match status" value="2"/>
</dbReference>
<proteinExistence type="predicted"/>
<dbReference type="GO" id="GO:0004066">
    <property type="term" value="F:asparagine synthase (glutamine-hydrolyzing) activity"/>
    <property type="evidence" value="ECO:0007669"/>
    <property type="project" value="InterPro"/>
</dbReference>
<dbReference type="PANTHER" id="PTHR45937">
    <property type="entry name" value="ASPARAGINE SYNTHETASE DOMAIN-CONTAINING PROTEIN 1"/>
    <property type="match status" value="1"/>
</dbReference>
<dbReference type="CDD" id="cd03766">
    <property type="entry name" value="Gn_AT_II_novel"/>
    <property type="match status" value="1"/>
</dbReference>
<evidence type="ECO:0000313" key="5">
    <source>
        <dbReference type="EMBL" id="KAF2709109.1"/>
    </source>
</evidence>
<dbReference type="GO" id="GO:0006529">
    <property type="term" value="P:asparagine biosynthetic process"/>
    <property type="evidence" value="ECO:0007669"/>
    <property type="project" value="UniProtKB-KW"/>
</dbReference>
<dbReference type="SUPFAM" id="SSF56235">
    <property type="entry name" value="N-terminal nucleophile aminohydrolases (Ntn hydrolases)"/>
    <property type="match status" value="1"/>
</dbReference>
<keyword evidence="3" id="KW-0315">Glutamine amidotransferase</keyword>
<organism evidence="5 6">
    <name type="scientific">Pleomassaria siparia CBS 279.74</name>
    <dbReference type="NCBI Taxonomy" id="1314801"/>
    <lineage>
        <taxon>Eukaryota</taxon>
        <taxon>Fungi</taxon>
        <taxon>Dikarya</taxon>
        <taxon>Ascomycota</taxon>
        <taxon>Pezizomycotina</taxon>
        <taxon>Dothideomycetes</taxon>
        <taxon>Pleosporomycetidae</taxon>
        <taxon>Pleosporales</taxon>
        <taxon>Pleomassariaceae</taxon>
        <taxon>Pleomassaria</taxon>
    </lineage>
</organism>
<evidence type="ECO:0000259" key="4">
    <source>
        <dbReference type="PROSITE" id="PS51278"/>
    </source>
</evidence>
<dbReference type="PROSITE" id="PS51278">
    <property type="entry name" value="GATASE_TYPE_2"/>
    <property type="match status" value="1"/>
</dbReference>
<accession>A0A6G1K892</accession>
<evidence type="ECO:0000256" key="3">
    <source>
        <dbReference type="ARBA" id="ARBA00022962"/>
    </source>
</evidence>
<evidence type="ECO:0000256" key="2">
    <source>
        <dbReference type="ARBA" id="ARBA00022888"/>
    </source>
</evidence>
<dbReference type="EMBL" id="MU005771">
    <property type="protein sequence ID" value="KAF2709109.1"/>
    <property type="molecule type" value="Genomic_DNA"/>
</dbReference>
<dbReference type="PANTHER" id="PTHR45937:SF1">
    <property type="entry name" value="ASPARAGINE SYNTHETASE DOMAIN-CONTAINING PROTEIN 1"/>
    <property type="match status" value="1"/>
</dbReference>
<dbReference type="OrthoDB" id="10252281at2759"/>
<dbReference type="SUPFAM" id="SSF52402">
    <property type="entry name" value="Adenine nucleotide alpha hydrolases-like"/>
    <property type="match status" value="1"/>
</dbReference>
<feature type="domain" description="Glutamine amidotransferase type-2" evidence="4">
    <location>
        <begin position="2"/>
        <end position="203"/>
    </location>
</feature>
<keyword evidence="2" id="KW-0061">Asparagine biosynthesis</keyword>
<keyword evidence="1" id="KW-0028">Amino-acid biosynthesis</keyword>
<dbReference type="InterPro" id="IPR014729">
    <property type="entry name" value="Rossmann-like_a/b/a_fold"/>
</dbReference>
<evidence type="ECO:0000313" key="6">
    <source>
        <dbReference type="Proteomes" id="UP000799428"/>
    </source>
</evidence>
<name>A0A6G1K892_9PLEO</name>
<reference evidence="5" key="1">
    <citation type="journal article" date="2020" name="Stud. Mycol.">
        <title>101 Dothideomycetes genomes: a test case for predicting lifestyles and emergence of pathogens.</title>
        <authorList>
            <person name="Haridas S."/>
            <person name="Albert R."/>
            <person name="Binder M."/>
            <person name="Bloem J."/>
            <person name="Labutti K."/>
            <person name="Salamov A."/>
            <person name="Andreopoulos B."/>
            <person name="Baker S."/>
            <person name="Barry K."/>
            <person name="Bills G."/>
            <person name="Bluhm B."/>
            <person name="Cannon C."/>
            <person name="Castanera R."/>
            <person name="Culley D."/>
            <person name="Daum C."/>
            <person name="Ezra D."/>
            <person name="Gonzalez J."/>
            <person name="Henrissat B."/>
            <person name="Kuo A."/>
            <person name="Liang C."/>
            <person name="Lipzen A."/>
            <person name="Lutzoni F."/>
            <person name="Magnuson J."/>
            <person name="Mondo S."/>
            <person name="Nolan M."/>
            <person name="Ohm R."/>
            <person name="Pangilinan J."/>
            <person name="Park H.-J."/>
            <person name="Ramirez L."/>
            <person name="Alfaro M."/>
            <person name="Sun H."/>
            <person name="Tritt A."/>
            <person name="Yoshinaga Y."/>
            <person name="Zwiers L.-H."/>
            <person name="Turgeon B."/>
            <person name="Goodwin S."/>
            <person name="Spatafora J."/>
            <person name="Crous P."/>
            <person name="Grigoriev I."/>
        </authorList>
    </citation>
    <scope>NUCLEOTIDE SEQUENCE</scope>
    <source>
        <strain evidence="5">CBS 279.74</strain>
    </source>
</reference>
<evidence type="ECO:0000256" key="1">
    <source>
        <dbReference type="ARBA" id="ARBA00022605"/>
    </source>
</evidence>
<dbReference type="InterPro" id="IPR051857">
    <property type="entry name" value="Asn_synthetase_domain"/>
</dbReference>
<dbReference type="InterPro" id="IPR001962">
    <property type="entry name" value="Asn_synthase"/>
</dbReference>
<dbReference type="Gene3D" id="3.60.20.10">
    <property type="entry name" value="Glutamine Phosphoribosylpyrophosphate, subunit 1, domain 1"/>
    <property type="match status" value="1"/>
</dbReference>
<gene>
    <name evidence="5" type="ORF">K504DRAFT_503108</name>
</gene>
<dbReference type="InterPro" id="IPR017932">
    <property type="entry name" value="GATase_2_dom"/>
</dbReference>
<keyword evidence="6" id="KW-1185">Reference proteome</keyword>
<sequence>MCGIFFSISRHKYVVPDAGTKQALQNRGPDSSGGYRILIPAEHDREQGPSLQLFATAFSTVLSLRGTAVVKQPLQNDDTGSMLCWNGEAWSIQGHSDPVVGNDSQLVFDLLLQQTSSSLVLDRCSSVQRTAAILSAIRGPYAFVFYDAINQYLYYGRDCLGRRSLLRKFSLEHDLILSSVCDNATGDQWEEVEADGINVIDLKRTSSEEPLTFTHIPHRRRNEVKPNELSFHLPFPAMNTTVESPSHPEAQHVQKLGEALRRSLEARTQHVRESVNVDTEAKVAILFSGGLDCTVLARICHDLLPPTEAIHLHNVAFQNPRIHSNLGENESPYELCPDRVTGRSSYAELMRICPGRQWRFVEINVPYTATVAHRSNVMALMHPHNTEMDLSISYALYFAARGYAMSQPHPEEIRVLLSGLGADELFGGYQRHSLAFARRGYSGLIEELELDFNRLGKRNLGRDDRVISNSGKEVRFPYLDEELISLALDLPVWAKCDFANSQMADSEDPARFLEPEKRLLRLLAWDLGMKGVAAEKKRAIQFGARTAKMEAGRTKGTQVLS</sequence>
<dbReference type="Gene3D" id="3.40.50.620">
    <property type="entry name" value="HUPs"/>
    <property type="match status" value="1"/>
</dbReference>
<dbReference type="CDD" id="cd01991">
    <property type="entry name" value="Asn_synthase_B_C"/>
    <property type="match status" value="1"/>
</dbReference>
<dbReference type="InterPro" id="IPR029055">
    <property type="entry name" value="Ntn_hydrolases_N"/>
</dbReference>
<dbReference type="Proteomes" id="UP000799428">
    <property type="component" value="Unassembled WGS sequence"/>
</dbReference>